<dbReference type="InterPro" id="IPR045436">
    <property type="entry name" value="DUF6507"/>
</dbReference>
<evidence type="ECO:0000313" key="1">
    <source>
        <dbReference type="EMBL" id="MBB6174335.1"/>
    </source>
</evidence>
<name>A0A7X0D7G6_9ACTN</name>
<accession>A0A7X0D7G6</accession>
<evidence type="ECO:0000313" key="2">
    <source>
        <dbReference type="Proteomes" id="UP000546642"/>
    </source>
</evidence>
<dbReference type="EMBL" id="JACHDS010000001">
    <property type="protein sequence ID" value="MBB6174335.1"/>
    <property type="molecule type" value="Genomic_DNA"/>
</dbReference>
<keyword evidence="2" id="KW-1185">Reference proteome</keyword>
<gene>
    <name evidence="1" type="ORF">HNR23_004395</name>
</gene>
<organism evidence="1 2">
    <name type="scientific">Nocardiopsis mwathae</name>
    <dbReference type="NCBI Taxonomy" id="1472723"/>
    <lineage>
        <taxon>Bacteria</taxon>
        <taxon>Bacillati</taxon>
        <taxon>Actinomycetota</taxon>
        <taxon>Actinomycetes</taxon>
        <taxon>Streptosporangiales</taxon>
        <taxon>Nocardiopsidaceae</taxon>
        <taxon>Nocardiopsis</taxon>
    </lineage>
</organism>
<dbReference type="AlphaFoldDB" id="A0A7X0D7G6"/>
<reference evidence="1 2" key="1">
    <citation type="submission" date="2020-08" db="EMBL/GenBank/DDBJ databases">
        <title>Sequencing the genomes of 1000 actinobacteria strains.</title>
        <authorList>
            <person name="Klenk H.-P."/>
        </authorList>
    </citation>
    <scope>NUCLEOTIDE SEQUENCE [LARGE SCALE GENOMIC DNA]</scope>
    <source>
        <strain evidence="1 2">DSM 46659</strain>
    </source>
</reference>
<comment type="caution">
    <text evidence="1">The sequence shown here is derived from an EMBL/GenBank/DDBJ whole genome shotgun (WGS) entry which is preliminary data.</text>
</comment>
<protein>
    <submittedName>
        <fullName evidence="1">Uncharacterized protein</fullName>
    </submittedName>
</protein>
<dbReference type="Proteomes" id="UP000546642">
    <property type="component" value="Unassembled WGS sequence"/>
</dbReference>
<dbReference type="Pfam" id="PF20117">
    <property type="entry name" value="DUF6507"/>
    <property type="match status" value="1"/>
</dbReference>
<sequence>MIGGEGGGDGLVGTTASVTQDLQYASSCSNSGPVSYALGGFLEAFAPKMHGMAAKSGGAVIGCGEATRAYLDGDTEMAAEAQSSARHVGDLGL</sequence>
<proteinExistence type="predicted"/>